<name>A0A6M3ZSC9_9BURK</name>
<dbReference type="PANTHER" id="PTHR43709">
    <property type="entry name" value="ACONITATE ISOMERASE-RELATED"/>
    <property type="match status" value="1"/>
</dbReference>
<gene>
    <name evidence="3" type="ORF">C798_14795</name>
</gene>
<dbReference type="SUPFAM" id="SSF54506">
    <property type="entry name" value="Diaminopimelate epimerase-like"/>
    <property type="match status" value="2"/>
</dbReference>
<accession>A0A6M3ZSC9</accession>
<organism evidence="3 4">
    <name type="scientific">Herbaspirillum rubrisubalbicans Os34</name>
    <dbReference type="NCBI Taxonomy" id="1235827"/>
    <lineage>
        <taxon>Bacteria</taxon>
        <taxon>Pseudomonadati</taxon>
        <taxon>Pseudomonadota</taxon>
        <taxon>Betaproteobacteria</taxon>
        <taxon>Burkholderiales</taxon>
        <taxon>Oxalobacteraceae</taxon>
        <taxon>Herbaspirillum</taxon>
    </lineage>
</organism>
<dbReference type="Gene3D" id="3.10.310.10">
    <property type="entry name" value="Diaminopimelate Epimerase, Chain A, domain 1"/>
    <property type="match status" value="2"/>
</dbReference>
<protein>
    <submittedName>
        <fullName evidence="3">Putative methylaconitate Delta-isomerase PrpF</fullName>
    </submittedName>
</protein>
<comment type="similarity">
    <text evidence="1">Belongs to the PrpF family.</text>
</comment>
<dbReference type="Pfam" id="PF04303">
    <property type="entry name" value="PrpF"/>
    <property type="match status" value="1"/>
</dbReference>
<dbReference type="Proteomes" id="UP000501648">
    <property type="component" value="Chromosome"/>
</dbReference>
<dbReference type="EMBL" id="CP008956">
    <property type="protein sequence ID" value="QJQ01457.1"/>
    <property type="molecule type" value="Genomic_DNA"/>
</dbReference>
<dbReference type="RefSeq" id="WP_017450478.1">
    <property type="nucleotide sequence ID" value="NZ_CP008956.1"/>
</dbReference>
<reference evidence="3 4" key="1">
    <citation type="journal article" date="2012" name="J. Bacteriol.">
        <title>Genome sequence of the pathogenic Herbaspirillum seropedicae strain Os34, isolated from rice roots.</title>
        <authorList>
            <person name="Ye W."/>
            <person name="Ye S."/>
            <person name="Liu J."/>
            <person name="Chang S."/>
            <person name="Chen M."/>
            <person name="Zhu B."/>
            <person name="Guo L."/>
            <person name="An Q."/>
        </authorList>
    </citation>
    <scope>NUCLEOTIDE SEQUENCE [LARGE SCALE GENOMIC DNA]</scope>
    <source>
        <strain evidence="3 4">Os34</strain>
    </source>
</reference>
<proteinExistence type="inferred from homology"/>
<evidence type="ECO:0000313" key="3">
    <source>
        <dbReference type="EMBL" id="QJQ01457.1"/>
    </source>
</evidence>
<keyword evidence="2 3" id="KW-0413">Isomerase</keyword>
<dbReference type="PANTHER" id="PTHR43709:SF2">
    <property type="entry name" value="DUF453 DOMAIN PROTEIN (AFU_ORTHOLOGUE AFUA_6G00360)"/>
    <property type="match status" value="1"/>
</dbReference>
<sequence length="368" mass="38192">MTQQPQINIVSTCVQDTSEAVFFRLDDLPEAARVAGEARDRFLMHVVGNRTADVVIVARSARPATDVEYLQGQVACDKEVIDWSGHGGNRSADVASFALRNGFVHKERIPRNAAAAVRIWQANIGKSIVATMPRVGRRAQDSGGAGVDFPATGVRLEFIDPTVQAGTGGSALFPTGCLIDELEVPGVGRLKATLSNAGAPTMFIDAAAVGLAGTELLDAIDGNAEAFALLQRIRASGAERMGLIERAGDPAQFPHLPAIVLVAPPAGYLSPHGQGIAAADVDLLVRPIAAGQPRQAMTETAVVATAAAAAIPGTLVSLVAGGRPHVTVRLGHTSGVVCASADARQIGGEWILIKVVVDGRARRMGTSS</sequence>
<dbReference type="AlphaFoldDB" id="A0A6M3ZSC9"/>
<dbReference type="GO" id="GO:0016853">
    <property type="term" value="F:isomerase activity"/>
    <property type="evidence" value="ECO:0007669"/>
    <property type="project" value="UniProtKB-KW"/>
</dbReference>
<evidence type="ECO:0000256" key="1">
    <source>
        <dbReference type="ARBA" id="ARBA00007673"/>
    </source>
</evidence>
<dbReference type="InterPro" id="IPR007400">
    <property type="entry name" value="PrpF-like"/>
</dbReference>
<evidence type="ECO:0000313" key="4">
    <source>
        <dbReference type="Proteomes" id="UP000501648"/>
    </source>
</evidence>
<evidence type="ECO:0000256" key="2">
    <source>
        <dbReference type="ARBA" id="ARBA00023235"/>
    </source>
</evidence>